<accession>A0A451BKG8</accession>
<proteinExistence type="predicted"/>
<organism evidence="1">
    <name type="scientific">Candidatus Kentrum sp. SD</name>
    <dbReference type="NCBI Taxonomy" id="2126332"/>
    <lineage>
        <taxon>Bacteria</taxon>
        <taxon>Pseudomonadati</taxon>
        <taxon>Pseudomonadota</taxon>
        <taxon>Gammaproteobacteria</taxon>
        <taxon>Candidatus Kentrum</taxon>
    </lineage>
</organism>
<gene>
    <name evidence="1" type="ORF">BECKSD772D_GA0070982_10262</name>
</gene>
<protein>
    <submittedName>
        <fullName evidence="1">Uncharacterized protein</fullName>
    </submittedName>
</protein>
<dbReference type="AlphaFoldDB" id="A0A451BKG8"/>
<sequence>MGNKEHRYLTHTGMKDYFCSNAKDAREYHENLARTYEVKLDAYDKEFGNAKTKFGITGDEAAQEKRVNGELPDSCPKN</sequence>
<dbReference type="EMBL" id="CAADHB010000026">
    <property type="protein sequence ID" value="VFK78794.1"/>
    <property type="molecule type" value="Genomic_DNA"/>
</dbReference>
<name>A0A451BKG8_9GAMM</name>
<evidence type="ECO:0000313" key="1">
    <source>
        <dbReference type="EMBL" id="VFK78794.1"/>
    </source>
</evidence>
<reference evidence="1" key="1">
    <citation type="submission" date="2019-02" db="EMBL/GenBank/DDBJ databases">
        <authorList>
            <person name="Gruber-Vodicka R. H."/>
            <person name="Seah K. B. B."/>
        </authorList>
    </citation>
    <scope>NUCLEOTIDE SEQUENCE</scope>
    <source>
        <strain evidence="1">BECK_S127</strain>
    </source>
</reference>